<protein>
    <submittedName>
        <fullName evidence="1">Uncharacterized protein</fullName>
    </submittedName>
</protein>
<organism evidence="1 2">
    <name type="scientific">Arctium lappa</name>
    <name type="common">Greater burdock</name>
    <name type="synonym">Lappa major</name>
    <dbReference type="NCBI Taxonomy" id="4217"/>
    <lineage>
        <taxon>Eukaryota</taxon>
        <taxon>Viridiplantae</taxon>
        <taxon>Streptophyta</taxon>
        <taxon>Embryophyta</taxon>
        <taxon>Tracheophyta</taxon>
        <taxon>Spermatophyta</taxon>
        <taxon>Magnoliopsida</taxon>
        <taxon>eudicotyledons</taxon>
        <taxon>Gunneridae</taxon>
        <taxon>Pentapetalae</taxon>
        <taxon>asterids</taxon>
        <taxon>campanulids</taxon>
        <taxon>Asterales</taxon>
        <taxon>Asteraceae</taxon>
        <taxon>Carduoideae</taxon>
        <taxon>Cardueae</taxon>
        <taxon>Arctiinae</taxon>
        <taxon>Arctium</taxon>
    </lineage>
</organism>
<gene>
    <name evidence="1" type="ORF">L6452_13015</name>
</gene>
<sequence>MQIQLLLLFLFSVFFIPPSSSQSTPQNIQVYFPIPTPPPPPPISPPAIATALSTSSNKTIAKAVAITAASSLVLSGLLFLLLLKFKHRPNENHTNLYADDGINNVNNNKGMQKNVQFAGFGGIDDEQLGLDVIYWKKLEEIASFEKEISRIKEDEKRTVTIDNGGRKSKFEFTGSRVWPVADYFESESQTVVHPPKVVGNQETMKSQLSLQSPPSSAAPAPPPPPPVAVERKNNAPPPLLPPKSGGLTSSSRPPPPLTPAKDNVSLSDDNQVKLKPLHWDKVNANVGHSMVWHKLQIGSFRVDDDLMETLFGTTAVDQKTPRKEASNSPSPKGQTKSRVFLLDIRKSQNIAIVLKSLPVSRSKIINCLLEGTRLDTDTLEKLIRISPSKEELPIILEFEEDITRLADAESFLYHILKAVPSAFTRFNIMLFKSNYRSEVSDLKNSLQTLEMACKELKTRGLFVKLLEAVLKAGNRMNVGTSRGNAQAFNLNSLLKLSDVKSSDGKSTLLHFVVEEVIRSEGKRCNISSNQSLSSSTFTEDYYIKLGLPVVGGVSSDFSNVKKAAKIDHDAFSKSCLGLSSHLAEITKTIEECDSHGGHFVTEMAKFLEGAEREIQVLREEEERIMGIVKKTNKYYQAGGSKDIGGKQFELFVIIRGFLEMVDKACVDIAIKLQKRRTGRGLPETGMKMPKSPDRSPVKFPVLPANFSSGSSSSDSDESS</sequence>
<evidence type="ECO:0000313" key="2">
    <source>
        <dbReference type="Proteomes" id="UP001055879"/>
    </source>
</evidence>
<reference evidence="1 2" key="2">
    <citation type="journal article" date="2022" name="Mol. Ecol. Resour.">
        <title>The genomes of chicory, endive, great burdock and yacon provide insights into Asteraceae paleo-polyploidization history and plant inulin production.</title>
        <authorList>
            <person name="Fan W."/>
            <person name="Wang S."/>
            <person name="Wang H."/>
            <person name="Wang A."/>
            <person name="Jiang F."/>
            <person name="Liu H."/>
            <person name="Zhao H."/>
            <person name="Xu D."/>
            <person name="Zhang Y."/>
        </authorList>
    </citation>
    <scope>NUCLEOTIDE SEQUENCE [LARGE SCALE GENOMIC DNA]</scope>
    <source>
        <strain evidence="2">cv. Niubang</strain>
    </source>
</reference>
<name>A0ACB9CH44_ARCLA</name>
<comment type="caution">
    <text evidence="1">The sequence shown here is derived from an EMBL/GenBank/DDBJ whole genome shotgun (WGS) entry which is preliminary data.</text>
</comment>
<reference evidence="2" key="1">
    <citation type="journal article" date="2022" name="Mol. Ecol. Resour.">
        <title>The genomes of chicory, endive, great burdock and yacon provide insights into Asteraceae palaeo-polyploidization history and plant inulin production.</title>
        <authorList>
            <person name="Fan W."/>
            <person name="Wang S."/>
            <person name="Wang H."/>
            <person name="Wang A."/>
            <person name="Jiang F."/>
            <person name="Liu H."/>
            <person name="Zhao H."/>
            <person name="Xu D."/>
            <person name="Zhang Y."/>
        </authorList>
    </citation>
    <scope>NUCLEOTIDE SEQUENCE [LARGE SCALE GENOMIC DNA]</scope>
    <source>
        <strain evidence="2">cv. Niubang</strain>
    </source>
</reference>
<dbReference type="Proteomes" id="UP001055879">
    <property type="component" value="Linkage Group LG04"/>
</dbReference>
<dbReference type="EMBL" id="CM042050">
    <property type="protein sequence ID" value="KAI3733571.1"/>
    <property type="molecule type" value="Genomic_DNA"/>
</dbReference>
<proteinExistence type="predicted"/>
<accession>A0ACB9CH44</accession>
<keyword evidence="2" id="KW-1185">Reference proteome</keyword>
<evidence type="ECO:0000313" key="1">
    <source>
        <dbReference type="EMBL" id="KAI3733571.1"/>
    </source>
</evidence>